<evidence type="ECO:0000313" key="1">
    <source>
        <dbReference type="EMBL" id="KKN56671.1"/>
    </source>
</evidence>
<dbReference type="EMBL" id="LAZR01000835">
    <property type="protein sequence ID" value="KKN56671.1"/>
    <property type="molecule type" value="Genomic_DNA"/>
</dbReference>
<accession>A0A0F9U5U0</accession>
<sequence length="156" mass="17321">MGREVKRVHIDFDLFEREGATTWEGYLMDDVECLLCNGTKKNLKGKECPVCYGEGRVSPEVKPPTGYDWEKTNGYQIWQDVSEGGPVSPVFLKPEDLAKWMDENDDSVTRDTTYDGWLKFILEGGSAPSMIMSGGKVGSGVAVLNNAKPHKSQIVN</sequence>
<proteinExistence type="predicted"/>
<gene>
    <name evidence="1" type="ORF">LCGC14_0569880</name>
</gene>
<reference evidence="1" key="1">
    <citation type="journal article" date="2015" name="Nature">
        <title>Complex archaea that bridge the gap between prokaryotes and eukaryotes.</title>
        <authorList>
            <person name="Spang A."/>
            <person name="Saw J.H."/>
            <person name="Jorgensen S.L."/>
            <person name="Zaremba-Niedzwiedzka K."/>
            <person name="Martijn J."/>
            <person name="Lind A.E."/>
            <person name="van Eijk R."/>
            <person name="Schleper C."/>
            <person name="Guy L."/>
            <person name="Ettema T.J."/>
        </authorList>
    </citation>
    <scope>NUCLEOTIDE SEQUENCE</scope>
</reference>
<protein>
    <submittedName>
        <fullName evidence="1">Uncharacterized protein</fullName>
    </submittedName>
</protein>
<dbReference type="AlphaFoldDB" id="A0A0F9U5U0"/>
<organism evidence="1">
    <name type="scientific">marine sediment metagenome</name>
    <dbReference type="NCBI Taxonomy" id="412755"/>
    <lineage>
        <taxon>unclassified sequences</taxon>
        <taxon>metagenomes</taxon>
        <taxon>ecological metagenomes</taxon>
    </lineage>
</organism>
<comment type="caution">
    <text evidence="1">The sequence shown here is derived from an EMBL/GenBank/DDBJ whole genome shotgun (WGS) entry which is preliminary data.</text>
</comment>
<name>A0A0F9U5U0_9ZZZZ</name>
<dbReference type="Gene3D" id="6.20.20.10">
    <property type="match status" value="1"/>
</dbReference>